<dbReference type="GO" id="GO:0015937">
    <property type="term" value="P:coenzyme A biosynthetic process"/>
    <property type="evidence" value="ECO:0007669"/>
    <property type="project" value="InterPro"/>
</dbReference>
<dbReference type="PANTHER" id="PTHR10695">
    <property type="entry name" value="DEPHOSPHO-COA KINASE-RELATED"/>
    <property type="match status" value="1"/>
</dbReference>
<accession>A0A1W1CUV2</accession>
<dbReference type="GO" id="GO:0004140">
    <property type="term" value="F:dephospho-CoA kinase activity"/>
    <property type="evidence" value="ECO:0007669"/>
    <property type="project" value="UniProtKB-EC"/>
</dbReference>
<keyword evidence="2" id="KW-0067">ATP-binding</keyword>
<gene>
    <name evidence="3" type="ORF">MNB_SUP05-5-149</name>
</gene>
<dbReference type="HAMAP" id="MF_00376">
    <property type="entry name" value="Dephospho_CoA_kinase"/>
    <property type="match status" value="1"/>
</dbReference>
<dbReference type="InterPro" id="IPR027417">
    <property type="entry name" value="P-loop_NTPase"/>
</dbReference>
<evidence type="ECO:0000313" key="3">
    <source>
        <dbReference type="EMBL" id="SFV69497.1"/>
    </source>
</evidence>
<keyword evidence="1" id="KW-0547">Nucleotide-binding</keyword>
<sequence>MSSIKILKIALTGGIACGKTQVSNLFLELGMDIIDMDKLSREVVMPNSIALAELQDVFSSDIIQKDGFLDRTKLRQILFSDKTAKTTIENILHPKIIELMQQKIQKLSAKIVIVEVPLLLEKNLQFLFDKFIVVDCDEQYQLQRLQTRDLLSKKEAENILKQQISQQDRLSFAKQDNVFLIKNNTDLDNLKKQVQSIFKRLTI</sequence>
<organism evidence="3">
    <name type="scientific">hydrothermal vent metagenome</name>
    <dbReference type="NCBI Taxonomy" id="652676"/>
    <lineage>
        <taxon>unclassified sequences</taxon>
        <taxon>metagenomes</taxon>
        <taxon>ecological metagenomes</taxon>
    </lineage>
</organism>
<dbReference type="AlphaFoldDB" id="A0A1W1CUV2"/>
<reference evidence="3" key="1">
    <citation type="submission" date="2016-10" db="EMBL/GenBank/DDBJ databases">
        <authorList>
            <person name="de Groot N.N."/>
        </authorList>
    </citation>
    <scope>NUCLEOTIDE SEQUENCE</scope>
</reference>
<keyword evidence="3" id="KW-0808">Transferase</keyword>
<dbReference type="SUPFAM" id="SSF52540">
    <property type="entry name" value="P-loop containing nucleoside triphosphate hydrolases"/>
    <property type="match status" value="1"/>
</dbReference>
<dbReference type="Gene3D" id="3.40.50.300">
    <property type="entry name" value="P-loop containing nucleotide triphosphate hydrolases"/>
    <property type="match status" value="1"/>
</dbReference>
<dbReference type="GO" id="GO:0005524">
    <property type="term" value="F:ATP binding"/>
    <property type="evidence" value="ECO:0007669"/>
    <property type="project" value="UniProtKB-KW"/>
</dbReference>
<keyword evidence="3" id="KW-0418">Kinase</keyword>
<protein>
    <submittedName>
        <fullName evidence="3">Dephospho-CoA kinase</fullName>
        <ecNumber evidence="3">2.7.1.24</ecNumber>
    </submittedName>
</protein>
<evidence type="ECO:0000256" key="2">
    <source>
        <dbReference type="ARBA" id="ARBA00022840"/>
    </source>
</evidence>
<proteinExistence type="inferred from homology"/>
<dbReference type="PROSITE" id="PS51219">
    <property type="entry name" value="DPCK"/>
    <property type="match status" value="1"/>
</dbReference>
<dbReference type="EC" id="2.7.1.24" evidence="3"/>
<dbReference type="NCBIfam" id="TIGR00152">
    <property type="entry name" value="dephospho-CoA kinase"/>
    <property type="match status" value="1"/>
</dbReference>
<dbReference type="InterPro" id="IPR001977">
    <property type="entry name" value="Depp_CoAkinase"/>
</dbReference>
<dbReference type="CDD" id="cd02022">
    <property type="entry name" value="DPCK"/>
    <property type="match status" value="1"/>
</dbReference>
<name>A0A1W1CUV2_9ZZZZ</name>
<dbReference type="PANTHER" id="PTHR10695:SF46">
    <property type="entry name" value="BIFUNCTIONAL COENZYME A SYNTHASE-RELATED"/>
    <property type="match status" value="1"/>
</dbReference>
<dbReference type="EMBL" id="FPHJ01000066">
    <property type="protein sequence ID" value="SFV69497.1"/>
    <property type="molecule type" value="Genomic_DNA"/>
</dbReference>
<evidence type="ECO:0000256" key="1">
    <source>
        <dbReference type="ARBA" id="ARBA00022741"/>
    </source>
</evidence>
<dbReference type="Pfam" id="PF01121">
    <property type="entry name" value="CoaE"/>
    <property type="match status" value="1"/>
</dbReference>